<comment type="cofactor">
    <cofactor evidence="1">
        <name>Mn(2+)</name>
        <dbReference type="ChEBI" id="CHEBI:29035"/>
    </cofactor>
</comment>
<dbReference type="EMBL" id="JALY01000254">
    <property type="protein sequence ID" value="POZ89982.1"/>
    <property type="molecule type" value="Genomic_DNA"/>
</dbReference>
<keyword evidence="7" id="KW-0119">Carbohydrate metabolism</keyword>
<feature type="site" description="Increases basicity of active site Tyr" evidence="11">
    <location>
        <position position="116"/>
    </location>
</feature>
<proteinExistence type="inferred from homology"/>
<dbReference type="Pfam" id="PF11975">
    <property type="entry name" value="Glyco_hydro_4C"/>
    <property type="match status" value="1"/>
</dbReference>
<keyword evidence="10" id="KW-0170">Cobalt</keyword>
<evidence type="ECO:0000256" key="5">
    <source>
        <dbReference type="ARBA" id="ARBA00023027"/>
    </source>
</evidence>
<evidence type="ECO:0000256" key="8">
    <source>
        <dbReference type="ARBA" id="ARBA00023295"/>
    </source>
</evidence>
<keyword evidence="5 12" id="KW-0520">NAD</keyword>
<organism evidence="14 15">
    <name type="scientific">Petrotoga halophila DSM 16923</name>
    <dbReference type="NCBI Taxonomy" id="1122953"/>
    <lineage>
        <taxon>Bacteria</taxon>
        <taxon>Thermotogati</taxon>
        <taxon>Thermotogota</taxon>
        <taxon>Thermotogae</taxon>
        <taxon>Petrotogales</taxon>
        <taxon>Petrotogaceae</taxon>
        <taxon>Petrotoga</taxon>
    </lineage>
</organism>
<comment type="caution">
    <text evidence="14">The sequence shown here is derived from an EMBL/GenBank/DDBJ whole genome shotgun (WGS) entry which is preliminary data.</text>
</comment>
<comment type="similarity">
    <text evidence="2 12">Belongs to the glycosyl hydrolase 4 family.</text>
</comment>
<dbReference type="AlphaFoldDB" id="A0A2S5EA39"/>
<evidence type="ECO:0000256" key="10">
    <source>
        <dbReference type="PIRSR" id="PIRSR601088-3"/>
    </source>
</evidence>
<evidence type="ECO:0000256" key="7">
    <source>
        <dbReference type="ARBA" id="ARBA00023277"/>
    </source>
</evidence>
<dbReference type="InterPro" id="IPR015955">
    <property type="entry name" value="Lactate_DH/Glyco_Ohase_4_C"/>
</dbReference>
<feature type="binding site" evidence="10">
    <location>
        <position position="178"/>
    </location>
    <ligand>
        <name>Mn(2+)</name>
        <dbReference type="ChEBI" id="CHEBI:29035"/>
    </ligand>
</feature>
<dbReference type="PRINTS" id="PR00732">
    <property type="entry name" value="GLHYDRLASE4"/>
</dbReference>
<keyword evidence="8 12" id="KW-0326">Glycosidase</keyword>
<evidence type="ECO:0000256" key="6">
    <source>
        <dbReference type="ARBA" id="ARBA00023211"/>
    </source>
</evidence>
<evidence type="ECO:0000259" key="13">
    <source>
        <dbReference type="Pfam" id="PF11975"/>
    </source>
</evidence>
<dbReference type="InterPro" id="IPR019802">
    <property type="entry name" value="GlycHydrolase_4_CS"/>
</dbReference>
<dbReference type="PANTHER" id="PTHR32092">
    <property type="entry name" value="6-PHOSPHO-BETA-GLUCOSIDASE-RELATED"/>
    <property type="match status" value="1"/>
</dbReference>
<keyword evidence="15" id="KW-1185">Reference proteome</keyword>
<evidence type="ECO:0000256" key="11">
    <source>
        <dbReference type="PIRSR" id="PIRSR601088-4"/>
    </source>
</evidence>
<comment type="cofactor">
    <cofactor evidence="12">
        <name>NAD(+)</name>
        <dbReference type="ChEBI" id="CHEBI:57540"/>
    </cofactor>
    <text evidence="12">Binds 1 NAD(+) per subunit.</text>
</comment>
<dbReference type="InterPro" id="IPR022616">
    <property type="entry name" value="Glyco_hydro_4_C"/>
</dbReference>
<keyword evidence="3 10" id="KW-0479">Metal-binding</keyword>
<dbReference type="InterPro" id="IPR036291">
    <property type="entry name" value="NAD(P)-bd_dom_sf"/>
</dbReference>
<dbReference type="GO" id="GO:0016616">
    <property type="term" value="F:oxidoreductase activity, acting on the CH-OH group of donors, NAD or NADP as acceptor"/>
    <property type="evidence" value="ECO:0007669"/>
    <property type="project" value="InterPro"/>
</dbReference>
<dbReference type="Gene3D" id="3.90.1820.10">
    <property type="entry name" value="AglA-like glucosidase"/>
    <property type="match status" value="1"/>
</dbReference>
<keyword evidence="4 12" id="KW-0378">Hydrolase</keyword>
<gene>
    <name evidence="14" type="ORF">AA81_12030</name>
</gene>
<dbReference type="GO" id="GO:0005975">
    <property type="term" value="P:carbohydrate metabolic process"/>
    <property type="evidence" value="ECO:0007669"/>
    <property type="project" value="InterPro"/>
</dbReference>
<accession>A0A2S5EA39</accession>
<evidence type="ECO:0000313" key="14">
    <source>
        <dbReference type="EMBL" id="POZ89982.1"/>
    </source>
</evidence>
<name>A0A2S5EA39_9BACT</name>
<keyword evidence="10" id="KW-0533">Nickel</keyword>
<evidence type="ECO:0000256" key="3">
    <source>
        <dbReference type="ARBA" id="ARBA00022723"/>
    </source>
</evidence>
<dbReference type="InterPro" id="IPR053715">
    <property type="entry name" value="GH4_Enzyme_sf"/>
</dbReference>
<feature type="binding site" evidence="10">
    <location>
        <position position="207"/>
    </location>
    <ligand>
        <name>Mn(2+)</name>
        <dbReference type="ChEBI" id="CHEBI:29035"/>
    </ligand>
</feature>
<dbReference type="NCBIfam" id="NF041089">
    <property type="entry name" value="alpha_gluc_AglA"/>
    <property type="match status" value="1"/>
</dbReference>
<dbReference type="GO" id="GO:0046872">
    <property type="term" value="F:metal ion binding"/>
    <property type="evidence" value="ECO:0007669"/>
    <property type="project" value="UniProtKB-KW"/>
</dbReference>
<sequence>MKIGIIGAGSVRFSLQLIGDIAQTEELADCEICMMDVNETRLNATYSLAKKYCEELGSNIQIEKTMNLEEAIKGASFIINTAYPYPKEIEDGYKRWEIVTEIGEKHGYYRGIDSQEFNMVSTYSYVICSYPDIKLALDIAEKIEKLAPNAWLMQTANPVFEITQIVKKLTKAKIVGFCHGSSGVNGIFNRLNLPSSKVDWQVAGINHGIWLNRFNYEGKNAYELLDKWIEEESYKWESREPWDIQLSPAAIDMYRFYGMIPIGDTVRNGSWKYNYNLETKKKWYGKFGGIDNEIERPKFHNSLRESRKRMIELSKEIEKDPNIKLTEVWPEIFKKGVMSGEQHVPFINALAHNKQVRLILNVENKGIIKDIPDDIVVEVPVLVDKSGLHPQSLEPDLDERIKEYYLIPRIMRMKMALEAYIKRDVEILKEFLVRDPRTKSFKQVEEVLSDIMNHPINKELKEYFNV</sequence>
<evidence type="ECO:0000256" key="4">
    <source>
        <dbReference type="ARBA" id="ARBA00022801"/>
    </source>
</evidence>
<dbReference type="SUPFAM" id="SSF56327">
    <property type="entry name" value="LDH C-terminal domain-like"/>
    <property type="match status" value="1"/>
</dbReference>
<dbReference type="Pfam" id="PF02056">
    <property type="entry name" value="Glyco_hydro_4"/>
    <property type="match status" value="1"/>
</dbReference>
<dbReference type="PANTHER" id="PTHR32092:SF3">
    <property type="entry name" value="PUTATIVE-RELATED"/>
    <property type="match status" value="1"/>
</dbReference>
<evidence type="ECO:0000256" key="2">
    <source>
        <dbReference type="ARBA" id="ARBA00010141"/>
    </source>
</evidence>
<dbReference type="InterPro" id="IPR053487">
    <property type="entry name" value="Alpha-glycosidase"/>
</dbReference>
<evidence type="ECO:0000256" key="1">
    <source>
        <dbReference type="ARBA" id="ARBA00001936"/>
    </source>
</evidence>
<dbReference type="InterPro" id="IPR001088">
    <property type="entry name" value="Glyco_hydro_4"/>
</dbReference>
<keyword evidence="10" id="KW-0408">Iron</keyword>
<evidence type="ECO:0000256" key="12">
    <source>
        <dbReference type="RuleBase" id="RU361152"/>
    </source>
</evidence>
<dbReference type="SUPFAM" id="SSF51735">
    <property type="entry name" value="NAD(P)-binding Rossmann-fold domains"/>
    <property type="match status" value="1"/>
</dbReference>
<protein>
    <submittedName>
        <fullName evidence="14">Alpha-glucosidase</fullName>
    </submittedName>
</protein>
<dbReference type="PROSITE" id="PS01324">
    <property type="entry name" value="GLYCOSYL_HYDROL_F4"/>
    <property type="match status" value="1"/>
</dbReference>
<dbReference type="CDD" id="cd05297">
    <property type="entry name" value="GH4_alpha_glucosidase_galactosidase"/>
    <property type="match status" value="1"/>
</dbReference>
<evidence type="ECO:0000256" key="9">
    <source>
        <dbReference type="PIRSR" id="PIRSR601088-2"/>
    </source>
</evidence>
<feature type="binding site" evidence="9">
    <location>
        <position position="157"/>
    </location>
    <ligand>
        <name>substrate</name>
    </ligand>
</feature>
<feature type="domain" description="Glycosyl hydrolase family 4 C-terminal" evidence="13">
    <location>
        <begin position="202"/>
        <end position="438"/>
    </location>
</feature>
<dbReference type="GO" id="GO:0004553">
    <property type="term" value="F:hydrolase activity, hydrolyzing O-glycosyl compounds"/>
    <property type="evidence" value="ECO:0007669"/>
    <property type="project" value="InterPro"/>
</dbReference>
<keyword evidence="6 10" id="KW-0464">Manganese</keyword>
<evidence type="ECO:0000313" key="15">
    <source>
        <dbReference type="Proteomes" id="UP000236950"/>
    </source>
</evidence>
<dbReference type="RefSeq" id="WP_103899189.1">
    <property type="nucleotide sequence ID" value="NZ_JALY01000254.1"/>
</dbReference>
<dbReference type="Proteomes" id="UP000236950">
    <property type="component" value="Unassembled WGS sequence"/>
</dbReference>
<reference evidence="14 15" key="1">
    <citation type="submission" date="2014-01" db="EMBL/GenBank/DDBJ databases">
        <title>Comparative genomics of Petrotoga.</title>
        <authorList>
            <person name="Chow K."/>
            <person name="Charchuk R."/>
            <person name="Nesbo C.L."/>
        </authorList>
    </citation>
    <scope>NUCLEOTIDE SEQUENCE [LARGE SCALE GENOMIC DNA]</scope>
    <source>
        <strain evidence="14 15">DSM 16923</strain>
    </source>
</reference>